<feature type="transmembrane region" description="Helical" evidence="2">
    <location>
        <begin position="86"/>
        <end position="112"/>
    </location>
</feature>
<comment type="caution">
    <text evidence="3">The sequence shown here is derived from an EMBL/GenBank/DDBJ whole genome shotgun (WGS) entry which is preliminary data.</text>
</comment>
<protein>
    <recommendedName>
        <fullName evidence="5">DUF1753-domain-containing protein</fullName>
    </recommendedName>
</protein>
<feature type="compositionally biased region" description="Low complexity" evidence="1">
    <location>
        <begin position="276"/>
        <end position="290"/>
    </location>
</feature>
<dbReference type="EMBL" id="RSCD01000029">
    <property type="protein sequence ID" value="RSH81590.1"/>
    <property type="molecule type" value="Genomic_DNA"/>
</dbReference>
<dbReference type="STRING" id="1890683.A0A427XRX9"/>
<dbReference type="PANTHER" id="PTHR28077:SF1">
    <property type="entry name" value="INOSITOL PHOSPHORYLCERAMIDE SYNTHASE REGULATORY SUBUNIT KEI1"/>
    <property type="match status" value="1"/>
</dbReference>
<keyword evidence="2" id="KW-0472">Membrane</keyword>
<accession>A0A427XRX9</accession>
<evidence type="ECO:0000313" key="3">
    <source>
        <dbReference type="EMBL" id="RSH81590.1"/>
    </source>
</evidence>
<organism evidence="3 4">
    <name type="scientific">Saitozyma podzolica</name>
    <dbReference type="NCBI Taxonomy" id="1890683"/>
    <lineage>
        <taxon>Eukaryota</taxon>
        <taxon>Fungi</taxon>
        <taxon>Dikarya</taxon>
        <taxon>Basidiomycota</taxon>
        <taxon>Agaricomycotina</taxon>
        <taxon>Tremellomycetes</taxon>
        <taxon>Tremellales</taxon>
        <taxon>Trimorphomycetaceae</taxon>
        <taxon>Saitozyma</taxon>
    </lineage>
</organism>
<keyword evidence="2" id="KW-0812">Transmembrane</keyword>
<evidence type="ECO:0000256" key="1">
    <source>
        <dbReference type="SAM" id="MobiDB-lite"/>
    </source>
</evidence>
<feature type="region of interest" description="Disordered" evidence="1">
    <location>
        <begin position="246"/>
        <end position="319"/>
    </location>
</feature>
<dbReference type="OrthoDB" id="3338076at2759"/>
<dbReference type="GO" id="GO:0070917">
    <property type="term" value="F:inositol phosphoceramide synthase regulator activity"/>
    <property type="evidence" value="ECO:0007669"/>
    <property type="project" value="InterPro"/>
</dbReference>
<proteinExistence type="predicted"/>
<dbReference type="Proteomes" id="UP000279259">
    <property type="component" value="Unassembled WGS sequence"/>
</dbReference>
<dbReference type="Pfam" id="PF08552">
    <property type="entry name" value="Kei1"/>
    <property type="match status" value="1"/>
</dbReference>
<feature type="transmembrane region" description="Helical" evidence="2">
    <location>
        <begin position="170"/>
        <end position="192"/>
    </location>
</feature>
<dbReference type="PANTHER" id="PTHR28077">
    <property type="entry name" value="INOSITOL PHOSPHORYLCERAMIDE SYNTHASE REGULATORY SUBUNIT KEI1"/>
    <property type="match status" value="1"/>
</dbReference>
<dbReference type="AlphaFoldDB" id="A0A427XRX9"/>
<feature type="transmembrane region" description="Helical" evidence="2">
    <location>
        <begin position="42"/>
        <end position="74"/>
    </location>
</feature>
<sequence length="319" mass="34590">MRLNLRSVRPNAVFSSFLGLLDIKLGAEIILLFGLINKVAGLYGLVTLIIGGSFTQLLFYAYSVATLFGFLWMLKIVKSETAAPTLLVSHLYTLDHLLLTLFHYLFFLHYWYSVPHDGRRTANSQAQQDLINLAASRGEIAVPTAGDEAEGIDDLRAALAGEIWQQEKGYAVGVLLFGWALKVYFILILYSYAAHLRSSTYHALPLTWRKRATVIAHPTTDEDLAAELEMEGASPEHLRVHDHEREHAADHGHDYDEDEGGDVGLGLGTGTGTGAGSASASASASGSGAARSNGMVMNGVAPKGKGGQKQEEDDDSDWD</sequence>
<keyword evidence="2" id="KW-1133">Transmembrane helix</keyword>
<dbReference type="InterPro" id="IPR013862">
    <property type="entry name" value="Kei1"/>
</dbReference>
<name>A0A427XRX9_9TREE</name>
<reference evidence="3 4" key="1">
    <citation type="submission" date="2018-11" db="EMBL/GenBank/DDBJ databases">
        <title>Genome sequence of Saitozyma podzolica DSM 27192.</title>
        <authorList>
            <person name="Aliyu H."/>
            <person name="Gorte O."/>
            <person name="Ochsenreither K."/>
        </authorList>
    </citation>
    <scope>NUCLEOTIDE SEQUENCE [LARGE SCALE GENOMIC DNA]</scope>
    <source>
        <strain evidence="3 4">DSM 27192</strain>
    </source>
</reference>
<gene>
    <name evidence="3" type="ORF">EHS25_006212</name>
</gene>
<feature type="transmembrane region" description="Helical" evidence="2">
    <location>
        <begin position="12"/>
        <end position="36"/>
    </location>
</feature>
<evidence type="ECO:0000256" key="2">
    <source>
        <dbReference type="SAM" id="Phobius"/>
    </source>
</evidence>
<dbReference type="GO" id="GO:0070916">
    <property type="term" value="C:inositol phosphoceramide synthase complex"/>
    <property type="evidence" value="ECO:0007669"/>
    <property type="project" value="TreeGrafter"/>
</dbReference>
<keyword evidence="4" id="KW-1185">Reference proteome</keyword>
<dbReference type="GO" id="GO:0006673">
    <property type="term" value="P:inositol phosphoceramide metabolic process"/>
    <property type="evidence" value="ECO:0007669"/>
    <property type="project" value="InterPro"/>
</dbReference>
<feature type="compositionally biased region" description="Gly residues" evidence="1">
    <location>
        <begin position="262"/>
        <end position="275"/>
    </location>
</feature>
<evidence type="ECO:0008006" key="5">
    <source>
        <dbReference type="Google" id="ProtNLM"/>
    </source>
</evidence>
<evidence type="ECO:0000313" key="4">
    <source>
        <dbReference type="Proteomes" id="UP000279259"/>
    </source>
</evidence>
<dbReference type="GO" id="GO:0000139">
    <property type="term" value="C:Golgi membrane"/>
    <property type="evidence" value="ECO:0007669"/>
    <property type="project" value="TreeGrafter"/>
</dbReference>